<dbReference type="Gene3D" id="3.90.380.10">
    <property type="entry name" value="Naphthalene 1,2-dioxygenase Alpha Subunit, Chain A, domain 1"/>
    <property type="match status" value="1"/>
</dbReference>
<dbReference type="Proteomes" id="UP000567293">
    <property type="component" value="Unassembled WGS sequence"/>
</dbReference>
<keyword evidence="3" id="KW-1185">Reference proteome</keyword>
<reference evidence="2" key="1">
    <citation type="submission" date="2020-06" db="EMBL/GenBank/DDBJ databases">
        <title>Legume-microbial interactions unlock mineral nutrients during tropical forest succession.</title>
        <authorList>
            <person name="Epihov D.Z."/>
        </authorList>
    </citation>
    <scope>NUCLEOTIDE SEQUENCE [LARGE SCALE GENOMIC DNA]</scope>
    <source>
        <strain evidence="2">Pan2503</strain>
    </source>
</reference>
<protein>
    <submittedName>
        <fullName evidence="2">Aromatic ring-hydroxylating dioxygenase subunit alpha</fullName>
    </submittedName>
</protein>
<proteinExistence type="predicted"/>
<comment type="caution">
    <text evidence="2">The sequence shown here is derived from an EMBL/GenBank/DDBJ whole genome shotgun (WGS) entry which is preliminary data.</text>
</comment>
<gene>
    <name evidence="2" type="ORF">HRJ53_29270</name>
</gene>
<dbReference type="Pfam" id="PF19301">
    <property type="entry name" value="LigXa_C"/>
    <property type="match status" value="1"/>
</dbReference>
<dbReference type="InterPro" id="IPR045623">
    <property type="entry name" value="LigXa_C"/>
</dbReference>
<evidence type="ECO:0000259" key="1">
    <source>
        <dbReference type="Pfam" id="PF19301"/>
    </source>
</evidence>
<dbReference type="GO" id="GO:0051213">
    <property type="term" value="F:dioxygenase activity"/>
    <property type="evidence" value="ECO:0007669"/>
    <property type="project" value="UniProtKB-KW"/>
</dbReference>
<sequence>IEGGIDSSHSNFLHASVDAFRVTDAHLERVKNSANLRAKYHLLDKSPRFTVKKTDYGLVIAVRRNAEEDTYYWRLTQFLLPSHTMIPYQKGLSIHGHCWVPRDDETCWVWTMSWNPEAPLSEEEWKAIREETFVHAHVDPVTFRPLRNQDNNYLIDRDQQRSASMTGIHGFASQDQAIQESMGRVVDRTRERLGTSDTAIIAMRRLLLQEIRALQQQQEPFAAHHGDIYWVRSASMVLNRNVPFDEGARQLTGAEV</sequence>
<keyword evidence="2" id="KW-0560">Oxidoreductase</keyword>
<accession>A0A7V8T038</accession>
<feature type="non-terminal residue" evidence="2">
    <location>
        <position position="1"/>
    </location>
</feature>
<name>A0A7V8T038_9BACT</name>
<feature type="domain" description="LigXa-like C-terminal" evidence="1">
    <location>
        <begin position="1"/>
        <end position="224"/>
    </location>
</feature>
<keyword evidence="2" id="KW-0223">Dioxygenase</keyword>
<evidence type="ECO:0000313" key="2">
    <source>
        <dbReference type="EMBL" id="MBA0089100.1"/>
    </source>
</evidence>
<evidence type="ECO:0000313" key="3">
    <source>
        <dbReference type="Proteomes" id="UP000567293"/>
    </source>
</evidence>
<dbReference type="SUPFAM" id="SSF55961">
    <property type="entry name" value="Bet v1-like"/>
    <property type="match status" value="1"/>
</dbReference>
<dbReference type="AlphaFoldDB" id="A0A7V8T038"/>
<dbReference type="EMBL" id="JACDQQ010002835">
    <property type="protein sequence ID" value="MBA0089100.1"/>
    <property type="molecule type" value="Genomic_DNA"/>
</dbReference>
<organism evidence="2 3">
    <name type="scientific">Candidatus Acidiferrum panamense</name>
    <dbReference type="NCBI Taxonomy" id="2741543"/>
    <lineage>
        <taxon>Bacteria</taxon>
        <taxon>Pseudomonadati</taxon>
        <taxon>Acidobacteriota</taxon>
        <taxon>Terriglobia</taxon>
        <taxon>Candidatus Acidiferrales</taxon>
        <taxon>Candidatus Acidiferrum</taxon>
    </lineage>
</organism>